<dbReference type="SUPFAM" id="SSF52540">
    <property type="entry name" value="P-loop containing nucleoside triphosphate hydrolases"/>
    <property type="match status" value="1"/>
</dbReference>
<dbReference type="STRING" id="158607.A0A2P5HGT8"/>
<keyword evidence="7" id="KW-1185">Reference proteome</keyword>
<dbReference type="Pfam" id="PF24883">
    <property type="entry name" value="NPHP3_N"/>
    <property type="match status" value="1"/>
</dbReference>
<dbReference type="InterPro" id="IPR056884">
    <property type="entry name" value="NPHP3-like_N"/>
</dbReference>
<dbReference type="InterPro" id="IPR027417">
    <property type="entry name" value="P-loop_NTPase"/>
</dbReference>
<evidence type="ECO:0000256" key="1">
    <source>
        <dbReference type="ARBA" id="ARBA00022737"/>
    </source>
</evidence>
<feature type="compositionally biased region" description="Low complexity" evidence="4">
    <location>
        <begin position="1"/>
        <end position="12"/>
    </location>
</feature>
<dbReference type="Gene3D" id="3.40.50.300">
    <property type="entry name" value="P-loop containing nucleotide triphosphate hydrolases"/>
    <property type="match status" value="1"/>
</dbReference>
<gene>
    <name evidence="6" type="ORF">DHEL01_v212140</name>
</gene>
<dbReference type="Pfam" id="PF00023">
    <property type="entry name" value="Ank"/>
    <property type="match status" value="1"/>
</dbReference>
<feature type="compositionally biased region" description="Basic and acidic residues" evidence="4">
    <location>
        <begin position="72"/>
        <end position="83"/>
    </location>
</feature>
<organism evidence="6 7">
    <name type="scientific">Diaporthe helianthi</name>
    <dbReference type="NCBI Taxonomy" id="158607"/>
    <lineage>
        <taxon>Eukaryota</taxon>
        <taxon>Fungi</taxon>
        <taxon>Dikarya</taxon>
        <taxon>Ascomycota</taxon>
        <taxon>Pezizomycotina</taxon>
        <taxon>Sordariomycetes</taxon>
        <taxon>Sordariomycetidae</taxon>
        <taxon>Diaporthales</taxon>
        <taxon>Diaporthaceae</taxon>
        <taxon>Diaporthe</taxon>
    </lineage>
</organism>
<accession>A0A2P5HGT8</accession>
<evidence type="ECO:0000313" key="6">
    <source>
        <dbReference type="EMBL" id="POS69466.1"/>
    </source>
</evidence>
<dbReference type="PANTHER" id="PTHR24189:SF50">
    <property type="entry name" value="ANKYRIN REPEAT AND SOCS BOX PROTEIN 2"/>
    <property type="match status" value="1"/>
</dbReference>
<reference evidence="6" key="1">
    <citation type="submission" date="2017-09" db="EMBL/GenBank/DDBJ databases">
        <title>Polyketide synthases of a Diaporthe helianthi virulent isolate.</title>
        <authorList>
            <person name="Baroncelli R."/>
        </authorList>
    </citation>
    <scope>NUCLEOTIDE SEQUENCE [LARGE SCALE GENOMIC DNA]</scope>
    <source>
        <strain evidence="6">7/96</strain>
    </source>
</reference>
<evidence type="ECO:0000259" key="5">
    <source>
        <dbReference type="Pfam" id="PF24883"/>
    </source>
</evidence>
<dbReference type="PROSITE" id="PS50297">
    <property type="entry name" value="ANK_REP_REGION"/>
    <property type="match status" value="1"/>
</dbReference>
<proteinExistence type="predicted"/>
<dbReference type="Proteomes" id="UP000094444">
    <property type="component" value="Unassembled WGS sequence"/>
</dbReference>
<comment type="caution">
    <text evidence="6">The sequence shown here is derived from an EMBL/GenBank/DDBJ whole genome shotgun (WGS) entry which is preliminary data.</text>
</comment>
<feature type="compositionally biased region" description="Polar residues" evidence="4">
    <location>
        <begin position="52"/>
        <end position="67"/>
    </location>
</feature>
<dbReference type="SUPFAM" id="SSF48403">
    <property type="entry name" value="Ankyrin repeat"/>
    <property type="match status" value="1"/>
</dbReference>
<dbReference type="InterPro" id="IPR050745">
    <property type="entry name" value="Multifunctional_regulatory"/>
</dbReference>
<dbReference type="OrthoDB" id="163438at2759"/>
<dbReference type="PROSITE" id="PS50088">
    <property type="entry name" value="ANK_REPEAT"/>
    <property type="match status" value="2"/>
</dbReference>
<dbReference type="PANTHER" id="PTHR24189">
    <property type="entry name" value="MYOTROPHIN"/>
    <property type="match status" value="1"/>
</dbReference>
<feature type="repeat" description="ANK" evidence="3">
    <location>
        <begin position="1018"/>
        <end position="1051"/>
    </location>
</feature>
<feature type="region of interest" description="Disordered" evidence="4">
    <location>
        <begin position="1"/>
        <end position="85"/>
    </location>
</feature>
<dbReference type="AlphaFoldDB" id="A0A2P5HGT8"/>
<feature type="region of interest" description="Disordered" evidence="4">
    <location>
        <begin position="740"/>
        <end position="769"/>
    </location>
</feature>
<feature type="domain" description="Nephrocystin 3-like N-terminal" evidence="5">
    <location>
        <begin position="318"/>
        <end position="479"/>
    </location>
</feature>
<dbReference type="Pfam" id="PF12796">
    <property type="entry name" value="Ank_2"/>
    <property type="match status" value="3"/>
</dbReference>
<evidence type="ECO:0000313" key="7">
    <source>
        <dbReference type="Proteomes" id="UP000094444"/>
    </source>
</evidence>
<dbReference type="PRINTS" id="PR01415">
    <property type="entry name" value="ANKYRIN"/>
</dbReference>
<keyword evidence="1" id="KW-0677">Repeat</keyword>
<name>A0A2P5HGT8_DIAHE</name>
<feature type="non-terminal residue" evidence="6">
    <location>
        <position position="1"/>
    </location>
</feature>
<evidence type="ECO:0000256" key="2">
    <source>
        <dbReference type="ARBA" id="ARBA00023043"/>
    </source>
</evidence>
<dbReference type="EMBL" id="MAVT02002258">
    <property type="protein sequence ID" value="POS69466.1"/>
    <property type="molecule type" value="Genomic_DNA"/>
</dbReference>
<protein>
    <recommendedName>
        <fullName evidence="5">Nephrocystin 3-like N-terminal domain-containing protein</fullName>
    </recommendedName>
</protein>
<dbReference type="SMART" id="SM00248">
    <property type="entry name" value="ANK"/>
    <property type="match status" value="10"/>
</dbReference>
<keyword evidence="2 3" id="KW-0040">ANK repeat</keyword>
<sequence>PSRTHGFFSGIFHSHHRTPSPESGERKPANAGTVKKTLARSPPVKSHASPESEPSGTQDETHAQQSKVEPLPYHEAKVVHSPDAKVSGTAYEEAWSRLSDDDRANLSDESSVRTLFENLDRTDQQHQSSSWLKRGKMAAGLQYVSSICGWIDLVAAWIPEPSLGAVLGLIKGIVAMAVSICGAYDSLTGHIRQFLDRIPVIERCNSVLWSNSASFDMHNILVACYSTLLSFYSKVMAFLQQESRIKRMLETFRSEIPGVVADFNGHTEKLSRMMEVETLVTVRKILDQQTESFVDDNLYDRHHTGSRDGNEDDRSDEACRWIISEMMFEDWAYGPHGILTMYGIAGCGKTSTAAFVTKYLREEARAPVLTYYCTQQEDDKLRLILCSLTYQLLQAKPGLKDKFKDWFEKRQAVTLDKPTDKPAVLAEFLCSSLQESKEQVFIILDGLDECEEDVRSALLVFFRNLVSMGALVKIFLSSRQRDDILQTLNSPEKRDGKPVIGPSPRITLFHIEMNPNAERDRVLAHHLAAKPLRNIQDSKVRENAIEELAKRAGGSAIWLHMAMASLAGAKNEHRIEKCLQFLETDPKLVDWYERLFRDAELATCNDREILERALETLAVARRPLTVDELARAANIDDAENGESLAILNKAAEGIDFLGLIRPFVATLDECTDGKDLRVRLVHQSLLELLLTARPSEWEEMAKTKKNRRVIDQDKEQRRRELNKQLLSRCVKYLLLDDLENRPSDEGSDTQPVASLEATEEADEPRDGFDFGDMFAEPVAQERTRTRAQISHLHFYDYAALHWFVHFAACGEDTTEELKEDAMRLLNVNTSGCTDWVSFVRTEKLAQGERFPSSSEPATLAAYFGLGETLTSIISANNTVSQPTKDEALFWASRGGYESLVKTLLENGADPNPHISDEHTALTAAAHRGHLGCVQALLADQRTDINVKGIRSRTALSFAAANGHEEICLALMQREDCRVDDTDWRGMTPLFYAAGSEHLAIVKALVALHGVNVNHQENSGRTTLSRAAQGGSVAPLKLLLAAEGIDVNLPDNDGTTPLMWAAFTGNAAGAEALLQHPDIDKAAVNLRDRKNAIHFACQSGSHAVLQCLLKHGCLGVDDPDVDGWTPMMWAIEKGTECVSTLIATGKVDLERRDKDGRTALSQAAQWGSSVEVIKILLHHGADPEAMGKNGQTPLDVAMKRGAPVGFGMADQLSSWINRKRNGHAQSIRVT</sequence>
<dbReference type="InterPro" id="IPR002110">
    <property type="entry name" value="Ankyrin_rpt"/>
</dbReference>
<evidence type="ECO:0000256" key="4">
    <source>
        <dbReference type="SAM" id="MobiDB-lite"/>
    </source>
</evidence>
<dbReference type="Gene3D" id="1.25.40.20">
    <property type="entry name" value="Ankyrin repeat-containing domain"/>
    <property type="match status" value="1"/>
</dbReference>
<dbReference type="InParanoid" id="A0A2P5HGT8"/>
<dbReference type="InterPro" id="IPR036770">
    <property type="entry name" value="Ankyrin_rpt-contain_sf"/>
</dbReference>
<feature type="repeat" description="ANK" evidence="3">
    <location>
        <begin position="1154"/>
        <end position="1187"/>
    </location>
</feature>
<evidence type="ECO:0000256" key="3">
    <source>
        <dbReference type="PROSITE-ProRule" id="PRU00023"/>
    </source>
</evidence>